<dbReference type="EMBL" id="CP016769">
    <property type="protein sequence ID" value="ASY11169.1"/>
    <property type="molecule type" value="Genomic_DNA"/>
</dbReference>
<accession>A0AAC9YS37</accession>
<gene>
    <name evidence="3" type="ORF">A1s21148_06775</name>
</gene>
<evidence type="ECO:0000313" key="3">
    <source>
        <dbReference type="EMBL" id="ASY11169.1"/>
    </source>
</evidence>
<name>A0AAC9YS37_9ACTN</name>
<keyword evidence="2" id="KW-0732">Signal</keyword>
<evidence type="ECO:0000256" key="1">
    <source>
        <dbReference type="SAM" id="MobiDB-lite"/>
    </source>
</evidence>
<feature type="signal peptide" evidence="2">
    <location>
        <begin position="1"/>
        <end position="26"/>
    </location>
</feature>
<organism evidence="3 4">
    <name type="scientific">Candidatus Planktophila lacus</name>
    <dbReference type="NCBI Taxonomy" id="1884913"/>
    <lineage>
        <taxon>Bacteria</taxon>
        <taxon>Bacillati</taxon>
        <taxon>Actinomycetota</taxon>
        <taxon>Actinomycetes</taxon>
        <taxon>Candidatus Nanopelagicales</taxon>
        <taxon>Candidatus Nanopelagicaceae</taxon>
        <taxon>Candidatus Planktophila</taxon>
    </lineage>
</organism>
<proteinExistence type="predicted"/>
<feature type="region of interest" description="Disordered" evidence="1">
    <location>
        <begin position="491"/>
        <end position="511"/>
    </location>
</feature>
<dbReference type="AlphaFoldDB" id="A0AAC9YS37"/>
<protein>
    <submittedName>
        <fullName evidence="3">Uncharacterized protein</fullName>
    </submittedName>
</protein>
<dbReference type="KEGG" id="plan:A1s21148_06775"/>
<evidence type="ECO:0000313" key="4">
    <source>
        <dbReference type="Proteomes" id="UP000217144"/>
    </source>
</evidence>
<dbReference type="Proteomes" id="UP000217144">
    <property type="component" value="Chromosome"/>
</dbReference>
<feature type="chain" id="PRO_5041988087" evidence="2">
    <location>
        <begin position="27"/>
        <end position="511"/>
    </location>
</feature>
<reference evidence="3 4" key="1">
    <citation type="submission" date="2016-07" db="EMBL/GenBank/DDBJ databases">
        <title>High microdiversification within the ubiquitous acI lineage of Actinobacteria.</title>
        <authorList>
            <person name="Neuenschwander S.M."/>
            <person name="Salcher M."/>
            <person name="Ghai R."/>
            <person name="Pernthaler J."/>
        </authorList>
    </citation>
    <scope>NUCLEOTIDE SEQUENCE [LARGE SCALE GENOMIC DNA]</scope>
    <source>
        <strain evidence="3">MMS-21-148</strain>
    </source>
</reference>
<keyword evidence="4" id="KW-1185">Reference proteome</keyword>
<dbReference type="RefSeq" id="WP_095671651.1">
    <property type="nucleotide sequence ID" value="NZ_CP016769.1"/>
</dbReference>
<sequence>MKSFKAPKLFAILLVFSIAGASGATAEDSKNVLNGKLLPPKKGQFQITFNQSADGFFGERYSYRVRPSEDVDPTRSLPHYQAILPACLKPSDQTCIESVESRKVGEGTWTKGTLSTYQLDVKKLQISQSRFPREFEYGTWPADKLSQMAAGGVASSWDFPANPHRDGVSYLAIVQFKSSLINERIAFNPELGFSELNGMIQPWSWKCAEMGFNCDSLGVELGASIFSFPQDSEFRMTIRTDFLSSRIGTWAVGRLEKPTVDFKAEKLTISGRPVVYPMGFSMLESQEECLTKISSVMSKFFPRAPEICTLGSSMFFTNSNDEVALALFDATEESVIQNGELERWTFSNAKNSNKLDSCADPKSFSFATSNAMLYSVNPPVWDKQTSTLSYRIASTHLDRNGNVNKGSYSLAISKKKADCLWNFDTTRASATISITNSEGTRNIAVSSLRTSKDWIYFDASGFTFSAPEIKIKLINKAAKVATKSITCKKGNKSKKVSGSNPKCPAGFKLKK</sequence>
<evidence type="ECO:0000256" key="2">
    <source>
        <dbReference type="SAM" id="SignalP"/>
    </source>
</evidence>